<dbReference type="NCBIfam" id="TIGR03182">
    <property type="entry name" value="PDH_E1_alph_y"/>
    <property type="match status" value="1"/>
</dbReference>
<comment type="caution">
    <text evidence="10">The sequence shown here is derived from an EMBL/GenBank/DDBJ whole genome shotgun (WGS) entry which is preliminary data.</text>
</comment>
<evidence type="ECO:0000256" key="4">
    <source>
        <dbReference type="ARBA" id="ARBA00014159"/>
    </source>
</evidence>
<dbReference type="RefSeq" id="WP_277860501.1">
    <property type="nucleotide sequence ID" value="NZ_JARRAG010000002.1"/>
</dbReference>
<evidence type="ECO:0000313" key="10">
    <source>
        <dbReference type="EMBL" id="MDG3004139.1"/>
    </source>
</evidence>
<evidence type="ECO:0000313" key="11">
    <source>
        <dbReference type="Proteomes" id="UP001216907"/>
    </source>
</evidence>
<sequence>MASVQTEAKPIVDESKALGWLRQMMLIRRFEERAEMLYQKGNKIGGFFHQYSGQEPVAVGSIGVLREDDWVITAYRDHGHALALGMTARAGMAELLGKVTGCSRGKGGSMHFFDAEKGMMGGHAIVGSHIPLAAGFAFASKYRGEDRVALCYLGDGAINQGSVHEALNMAALWKLPVIYIVENNLYAMGTSLVRSSSHQDLTIRCATPYGIPGHRINGNDVELMAKTTLEAVDHARAGEGPSFIEAMTYRYKGHSISDPGKYRMRDELDSYIKKDPIVVYETLLKQRGWIDDDAIEAMHEEVKAEIEEAIEFAEKSENPPLEAVYEDITVAPFISQE</sequence>
<dbReference type="PANTHER" id="PTHR11516:SF60">
    <property type="entry name" value="PYRUVATE DEHYDROGENASE E1 COMPONENT SUBUNIT ALPHA"/>
    <property type="match status" value="1"/>
</dbReference>
<dbReference type="Pfam" id="PF00676">
    <property type="entry name" value="E1_dh"/>
    <property type="match status" value="1"/>
</dbReference>
<evidence type="ECO:0000256" key="6">
    <source>
        <dbReference type="ARBA" id="ARBA00023052"/>
    </source>
</evidence>
<keyword evidence="6 8" id="KW-0786">Thiamine pyrophosphate</keyword>
<keyword evidence="11" id="KW-1185">Reference proteome</keyword>
<reference evidence="10 11" key="1">
    <citation type="submission" date="2023-03" db="EMBL/GenBank/DDBJ databases">
        <title>Paludisphaera mucosa sp. nov. a novel planctomycete from northern fen.</title>
        <authorList>
            <person name="Ivanova A."/>
        </authorList>
    </citation>
    <scope>NUCLEOTIDE SEQUENCE [LARGE SCALE GENOMIC DNA]</scope>
    <source>
        <strain evidence="10 11">Pla2</strain>
    </source>
</reference>
<name>A0ABT6F9A4_9BACT</name>
<dbReference type="PANTHER" id="PTHR11516">
    <property type="entry name" value="PYRUVATE DEHYDROGENASE E1 COMPONENT, ALPHA SUBUNIT BACTERIAL AND ORGANELLAR"/>
    <property type="match status" value="1"/>
</dbReference>
<comment type="subunit">
    <text evidence="2 8">Heterodimer of an alpha and a beta chain.</text>
</comment>
<comment type="function">
    <text evidence="8">The pyruvate dehydrogenase complex catalyzes the overall conversion of pyruvate to acetyl-CoA and CO(2).</text>
</comment>
<evidence type="ECO:0000256" key="5">
    <source>
        <dbReference type="ARBA" id="ARBA00023002"/>
    </source>
</evidence>
<evidence type="ECO:0000256" key="2">
    <source>
        <dbReference type="ARBA" id="ARBA00011870"/>
    </source>
</evidence>
<evidence type="ECO:0000256" key="1">
    <source>
        <dbReference type="ARBA" id="ARBA00001964"/>
    </source>
</evidence>
<dbReference type="EMBL" id="JARRAG010000002">
    <property type="protein sequence ID" value="MDG3004139.1"/>
    <property type="molecule type" value="Genomic_DNA"/>
</dbReference>
<protein>
    <recommendedName>
        <fullName evidence="4 8">Pyruvate dehydrogenase E1 component subunit alpha</fullName>
        <ecNumber evidence="3 8">1.2.4.1</ecNumber>
    </recommendedName>
</protein>
<evidence type="ECO:0000259" key="9">
    <source>
        <dbReference type="Pfam" id="PF00676"/>
    </source>
</evidence>
<organism evidence="10 11">
    <name type="scientific">Paludisphaera mucosa</name>
    <dbReference type="NCBI Taxonomy" id="3030827"/>
    <lineage>
        <taxon>Bacteria</taxon>
        <taxon>Pseudomonadati</taxon>
        <taxon>Planctomycetota</taxon>
        <taxon>Planctomycetia</taxon>
        <taxon>Isosphaerales</taxon>
        <taxon>Isosphaeraceae</taxon>
        <taxon>Paludisphaera</taxon>
    </lineage>
</organism>
<feature type="domain" description="Dehydrogenase E1 component" evidence="9">
    <location>
        <begin position="22"/>
        <end position="320"/>
    </location>
</feature>
<comment type="catalytic activity">
    <reaction evidence="8">
        <text>N(6)-[(R)-lipoyl]-L-lysyl-[protein] + pyruvate + H(+) = N(6)-[(R)-S(8)-acetyldihydrolipoyl]-L-lysyl-[protein] + CO2</text>
        <dbReference type="Rhea" id="RHEA:19189"/>
        <dbReference type="Rhea" id="RHEA-COMP:10474"/>
        <dbReference type="Rhea" id="RHEA-COMP:10478"/>
        <dbReference type="ChEBI" id="CHEBI:15361"/>
        <dbReference type="ChEBI" id="CHEBI:15378"/>
        <dbReference type="ChEBI" id="CHEBI:16526"/>
        <dbReference type="ChEBI" id="CHEBI:83099"/>
        <dbReference type="ChEBI" id="CHEBI:83111"/>
        <dbReference type="EC" id="1.2.4.1"/>
    </reaction>
</comment>
<dbReference type="Gene3D" id="3.40.50.970">
    <property type="match status" value="1"/>
</dbReference>
<dbReference type="Proteomes" id="UP001216907">
    <property type="component" value="Unassembled WGS sequence"/>
</dbReference>
<proteinExistence type="predicted"/>
<dbReference type="SUPFAM" id="SSF52518">
    <property type="entry name" value="Thiamin diphosphate-binding fold (THDP-binding)"/>
    <property type="match status" value="1"/>
</dbReference>
<keyword evidence="5 8" id="KW-0560">Oxidoreductase</keyword>
<dbReference type="InterPro" id="IPR050642">
    <property type="entry name" value="PDH_E1_Alpha_Subunit"/>
</dbReference>
<evidence type="ECO:0000256" key="3">
    <source>
        <dbReference type="ARBA" id="ARBA00012281"/>
    </source>
</evidence>
<dbReference type="InterPro" id="IPR017597">
    <property type="entry name" value="Pyrv_DH_E1_asu_subgrp-y"/>
</dbReference>
<gene>
    <name evidence="8 10" type="primary">pdhA</name>
    <name evidence="10" type="ORF">PZE19_10165</name>
</gene>
<dbReference type="EC" id="1.2.4.1" evidence="3 8"/>
<dbReference type="InterPro" id="IPR001017">
    <property type="entry name" value="DH_E1"/>
</dbReference>
<dbReference type="InterPro" id="IPR029061">
    <property type="entry name" value="THDP-binding"/>
</dbReference>
<comment type="cofactor">
    <cofactor evidence="1 8">
        <name>thiamine diphosphate</name>
        <dbReference type="ChEBI" id="CHEBI:58937"/>
    </cofactor>
</comment>
<keyword evidence="7 8" id="KW-0670">Pyruvate</keyword>
<evidence type="ECO:0000256" key="8">
    <source>
        <dbReference type="RuleBase" id="RU361139"/>
    </source>
</evidence>
<dbReference type="CDD" id="cd02000">
    <property type="entry name" value="TPP_E1_PDC_ADC_BCADC"/>
    <property type="match status" value="1"/>
</dbReference>
<evidence type="ECO:0000256" key="7">
    <source>
        <dbReference type="ARBA" id="ARBA00023317"/>
    </source>
</evidence>
<accession>A0ABT6F9A4</accession>